<feature type="transmembrane region" description="Helical" evidence="5">
    <location>
        <begin position="119"/>
        <end position="136"/>
    </location>
</feature>
<feature type="domain" description="NnrU" evidence="6">
    <location>
        <begin position="3"/>
        <end position="176"/>
    </location>
</feature>
<dbReference type="RefSeq" id="WP_071165523.1">
    <property type="nucleotide sequence ID" value="NZ_CP017781.1"/>
</dbReference>
<feature type="transmembrane region" description="Helical" evidence="5">
    <location>
        <begin position="35"/>
        <end position="54"/>
    </location>
</feature>
<gene>
    <name evidence="7" type="ORF">LPB142_03420</name>
</gene>
<dbReference type="STRING" id="1850250.LPB142_03420"/>
<reference evidence="7 8" key="1">
    <citation type="submission" date="2016-10" db="EMBL/GenBank/DDBJ databases">
        <title>Rhodobacter sp. LPB0142, isolated from sea water.</title>
        <authorList>
            <person name="Kim E."/>
            <person name="Yi H."/>
        </authorList>
    </citation>
    <scope>NUCLEOTIDE SEQUENCE [LARGE SCALE GENOMIC DNA]</scope>
    <source>
        <strain evidence="7 8">LPB0142</strain>
    </source>
</reference>
<dbReference type="Pfam" id="PF07298">
    <property type="entry name" value="NnrU"/>
    <property type="match status" value="1"/>
</dbReference>
<dbReference type="KEGG" id="rhp:LPB142_03420"/>
<dbReference type="AlphaFoldDB" id="A0A1D9M9S0"/>
<organism evidence="7 8">
    <name type="scientific">Rhodobacter xanthinilyticus</name>
    <dbReference type="NCBI Taxonomy" id="1850250"/>
    <lineage>
        <taxon>Bacteria</taxon>
        <taxon>Pseudomonadati</taxon>
        <taxon>Pseudomonadota</taxon>
        <taxon>Alphaproteobacteria</taxon>
        <taxon>Rhodobacterales</taxon>
        <taxon>Rhodobacter group</taxon>
        <taxon>Rhodobacter</taxon>
    </lineage>
</organism>
<accession>A0A1D9M9S0</accession>
<feature type="transmembrane region" description="Helical" evidence="5">
    <location>
        <begin position="156"/>
        <end position="175"/>
    </location>
</feature>
<keyword evidence="8" id="KW-1185">Reference proteome</keyword>
<keyword evidence="2 5" id="KW-0812">Transmembrane</keyword>
<sequence length="181" mass="19198">MFLLILGVALWAGAHLAKRLVPGFHRALQGAERPMVAGLVVTGLVLMVLGYRMAEGAVFWGRTPPTVGVMNLAMLVSVYFFAAAGMKTALARRLRHPMLLAVLIWAGAHLLVNGDVPSFVLFGGMGLWALAEIVLINRSKARWTPPAPAGARKELIALVGTLAVYGAIAGVHYALGYPAFG</sequence>
<name>A0A1D9M9S0_9RHOB</name>
<evidence type="ECO:0000256" key="5">
    <source>
        <dbReference type="SAM" id="Phobius"/>
    </source>
</evidence>
<dbReference type="Proteomes" id="UP000176562">
    <property type="component" value="Chromosome"/>
</dbReference>
<comment type="subcellular location">
    <subcellularLocation>
        <location evidence="1">Membrane</location>
        <topology evidence="1">Multi-pass membrane protein</topology>
    </subcellularLocation>
</comment>
<evidence type="ECO:0000313" key="8">
    <source>
        <dbReference type="Proteomes" id="UP000176562"/>
    </source>
</evidence>
<evidence type="ECO:0000256" key="4">
    <source>
        <dbReference type="ARBA" id="ARBA00023136"/>
    </source>
</evidence>
<dbReference type="InterPro" id="IPR009915">
    <property type="entry name" value="NnrU_dom"/>
</dbReference>
<evidence type="ECO:0000313" key="7">
    <source>
        <dbReference type="EMBL" id="AOZ68479.1"/>
    </source>
</evidence>
<evidence type="ECO:0000256" key="2">
    <source>
        <dbReference type="ARBA" id="ARBA00022692"/>
    </source>
</evidence>
<protein>
    <recommendedName>
        <fullName evidence="6">NnrU domain-containing protein</fullName>
    </recommendedName>
</protein>
<feature type="transmembrane region" description="Helical" evidence="5">
    <location>
        <begin position="94"/>
        <end position="112"/>
    </location>
</feature>
<evidence type="ECO:0000256" key="3">
    <source>
        <dbReference type="ARBA" id="ARBA00022989"/>
    </source>
</evidence>
<keyword evidence="4 5" id="KW-0472">Membrane</keyword>
<dbReference type="GO" id="GO:0016020">
    <property type="term" value="C:membrane"/>
    <property type="evidence" value="ECO:0007669"/>
    <property type="project" value="UniProtKB-SubCell"/>
</dbReference>
<keyword evidence="3 5" id="KW-1133">Transmembrane helix</keyword>
<dbReference type="EMBL" id="CP017781">
    <property type="protein sequence ID" value="AOZ68479.1"/>
    <property type="molecule type" value="Genomic_DNA"/>
</dbReference>
<feature type="transmembrane region" description="Helical" evidence="5">
    <location>
        <begin position="66"/>
        <end position="82"/>
    </location>
</feature>
<proteinExistence type="predicted"/>
<evidence type="ECO:0000256" key="1">
    <source>
        <dbReference type="ARBA" id="ARBA00004141"/>
    </source>
</evidence>
<evidence type="ECO:0000259" key="6">
    <source>
        <dbReference type="Pfam" id="PF07298"/>
    </source>
</evidence>